<dbReference type="Gene3D" id="2.60.40.1210">
    <property type="entry name" value="Cellobiose dehydrogenase, cytochrome domain"/>
    <property type="match status" value="1"/>
</dbReference>
<organism evidence="3">
    <name type="scientific">Rosellinia necatrix</name>
    <name type="common">White root-rot fungus</name>
    <dbReference type="NCBI Taxonomy" id="77044"/>
    <lineage>
        <taxon>Eukaryota</taxon>
        <taxon>Fungi</taxon>
        <taxon>Dikarya</taxon>
        <taxon>Ascomycota</taxon>
        <taxon>Pezizomycotina</taxon>
        <taxon>Sordariomycetes</taxon>
        <taxon>Xylariomycetidae</taxon>
        <taxon>Xylariales</taxon>
        <taxon>Xylariaceae</taxon>
        <taxon>Rosellinia</taxon>
    </lineage>
</organism>
<accession>A0A1W2TXC2</accession>
<dbReference type="EMBL" id="DF977562">
    <property type="protein sequence ID" value="GAP93364.2"/>
    <property type="molecule type" value="Genomic_DNA"/>
</dbReference>
<feature type="signal peptide" evidence="1">
    <location>
        <begin position="1"/>
        <end position="19"/>
    </location>
</feature>
<dbReference type="PANTHER" id="PTHR47797:SF5">
    <property type="entry name" value="CELLOBIOSE DEHYDROGENASE CYTOCHROME DOMAIN-CONTAINING PROTEIN"/>
    <property type="match status" value="1"/>
</dbReference>
<gene>
    <name evidence="3" type="ORF">SAMD00023353_11700040</name>
</gene>
<feature type="domain" description="Cellobiose dehydrogenase-like cytochrome" evidence="2">
    <location>
        <begin position="26"/>
        <end position="106"/>
    </location>
</feature>
<keyword evidence="1" id="KW-0732">Signal</keyword>
<feature type="chain" id="PRO_5013343323" evidence="1">
    <location>
        <begin position="20"/>
        <end position="116"/>
    </location>
</feature>
<evidence type="ECO:0000256" key="1">
    <source>
        <dbReference type="SAM" id="SignalP"/>
    </source>
</evidence>
<dbReference type="SUPFAM" id="SSF49344">
    <property type="entry name" value="CBD9-like"/>
    <property type="match status" value="1"/>
</dbReference>
<evidence type="ECO:0000313" key="4">
    <source>
        <dbReference type="Proteomes" id="UP000054516"/>
    </source>
</evidence>
<evidence type="ECO:0000313" key="3">
    <source>
        <dbReference type="EMBL" id="GAP93364.2"/>
    </source>
</evidence>
<dbReference type="CDD" id="cd09630">
    <property type="entry name" value="CDH_like_cytochrome"/>
    <property type="match status" value="1"/>
</dbReference>
<reference evidence="3" key="1">
    <citation type="submission" date="2016-03" db="EMBL/GenBank/DDBJ databases">
        <title>Draft genome sequence of Rosellinia necatrix.</title>
        <authorList>
            <person name="Kanematsu S."/>
        </authorList>
    </citation>
    <scope>NUCLEOTIDE SEQUENCE [LARGE SCALE GENOMIC DNA]</scope>
    <source>
        <strain evidence="3">W97</strain>
    </source>
</reference>
<proteinExistence type="predicted"/>
<evidence type="ECO:0000259" key="2">
    <source>
        <dbReference type="Pfam" id="PF16010"/>
    </source>
</evidence>
<dbReference type="Proteomes" id="UP000054516">
    <property type="component" value="Unassembled WGS sequence"/>
</dbReference>
<protein>
    <submittedName>
        <fullName evidence="3">Putative cbd9-like protein</fullName>
    </submittedName>
</protein>
<dbReference type="InterPro" id="IPR015920">
    <property type="entry name" value="Cellobiose_DH-like_cyt"/>
</dbReference>
<dbReference type="PANTHER" id="PTHR47797">
    <property type="entry name" value="DEHYDROGENASE, PUTATIVE (AFU_ORTHOLOGUE AFUA_8G05805)-RELATED"/>
    <property type="match status" value="1"/>
</dbReference>
<keyword evidence="4" id="KW-1185">Reference proteome</keyword>
<sequence>MKYASLLAGLLSLVPLVSAQSDSTAFLDADTGITFQSATNSEGVTYRLALPADASAEKPYDVIIQVVAPLEMGWVAWAWGGSMTYNPLTVVWADGENPVHSSRQALYVALSHIFRG</sequence>
<name>A0A1W2TXC2_ROSNE</name>
<dbReference type="OrthoDB" id="413885at2759"/>
<dbReference type="Pfam" id="PF16010">
    <property type="entry name" value="CDH-cyt"/>
    <property type="match status" value="1"/>
</dbReference>
<dbReference type="AlphaFoldDB" id="A0A1W2TXC2"/>
<dbReference type="STRING" id="77044.A0A1W2TXC2"/>